<dbReference type="Proteomes" id="UP000800235">
    <property type="component" value="Unassembled WGS sequence"/>
</dbReference>
<dbReference type="EMBL" id="MU007134">
    <property type="protein sequence ID" value="KAF2417721.1"/>
    <property type="molecule type" value="Genomic_DNA"/>
</dbReference>
<keyword evidence="3" id="KW-0274">FAD</keyword>
<dbReference type="OrthoDB" id="2151789at2759"/>
<dbReference type="PANTHER" id="PTHR42973">
    <property type="entry name" value="BINDING OXIDOREDUCTASE, PUTATIVE (AFU_ORTHOLOGUE AFUA_1G17690)-RELATED"/>
    <property type="match status" value="1"/>
</dbReference>
<evidence type="ECO:0000256" key="2">
    <source>
        <dbReference type="ARBA" id="ARBA00022630"/>
    </source>
</evidence>
<dbReference type="InterPro" id="IPR006094">
    <property type="entry name" value="Oxid_FAD_bind_N"/>
</dbReference>
<accession>A0A9P4TSY3</accession>
<dbReference type="PROSITE" id="PS51387">
    <property type="entry name" value="FAD_PCMH"/>
    <property type="match status" value="1"/>
</dbReference>
<dbReference type="Gene3D" id="3.30.465.10">
    <property type="match status" value="1"/>
</dbReference>
<dbReference type="InterPro" id="IPR016166">
    <property type="entry name" value="FAD-bd_PCMH"/>
</dbReference>
<comment type="caution">
    <text evidence="6">The sequence shown here is derived from an EMBL/GenBank/DDBJ whole genome shotgun (WGS) entry which is preliminary data.</text>
</comment>
<name>A0A9P4TSY3_9PEZI</name>
<feature type="domain" description="FAD-binding PCMH-type" evidence="5">
    <location>
        <begin position="59"/>
        <end position="230"/>
    </location>
</feature>
<keyword evidence="2" id="KW-0285">Flavoprotein</keyword>
<evidence type="ECO:0000313" key="6">
    <source>
        <dbReference type="EMBL" id="KAF2417721.1"/>
    </source>
</evidence>
<dbReference type="Gene3D" id="3.40.462.20">
    <property type="match status" value="1"/>
</dbReference>
<dbReference type="InterPro" id="IPR016169">
    <property type="entry name" value="FAD-bd_PCMH_sub2"/>
</dbReference>
<evidence type="ECO:0000256" key="3">
    <source>
        <dbReference type="ARBA" id="ARBA00022827"/>
    </source>
</evidence>
<evidence type="ECO:0000259" key="5">
    <source>
        <dbReference type="PROSITE" id="PS51387"/>
    </source>
</evidence>
<dbReference type="GO" id="GO:0071949">
    <property type="term" value="F:FAD binding"/>
    <property type="evidence" value="ECO:0007669"/>
    <property type="project" value="InterPro"/>
</dbReference>
<reference evidence="6" key="1">
    <citation type="journal article" date="2020" name="Stud. Mycol.">
        <title>101 Dothideomycetes genomes: a test case for predicting lifestyles and emergence of pathogens.</title>
        <authorList>
            <person name="Haridas S."/>
            <person name="Albert R."/>
            <person name="Binder M."/>
            <person name="Bloem J."/>
            <person name="Labutti K."/>
            <person name="Salamov A."/>
            <person name="Andreopoulos B."/>
            <person name="Baker S."/>
            <person name="Barry K."/>
            <person name="Bills G."/>
            <person name="Bluhm B."/>
            <person name="Cannon C."/>
            <person name="Castanera R."/>
            <person name="Culley D."/>
            <person name="Daum C."/>
            <person name="Ezra D."/>
            <person name="Gonzalez J."/>
            <person name="Henrissat B."/>
            <person name="Kuo A."/>
            <person name="Liang C."/>
            <person name="Lipzen A."/>
            <person name="Lutzoni F."/>
            <person name="Magnuson J."/>
            <person name="Mondo S."/>
            <person name="Nolan M."/>
            <person name="Ohm R."/>
            <person name="Pangilinan J."/>
            <person name="Park H.-J."/>
            <person name="Ramirez L."/>
            <person name="Alfaro M."/>
            <person name="Sun H."/>
            <person name="Tritt A."/>
            <person name="Yoshinaga Y."/>
            <person name="Zwiers L.-H."/>
            <person name="Turgeon B."/>
            <person name="Goodwin S."/>
            <person name="Spatafora J."/>
            <person name="Crous P."/>
            <person name="Grigoriev I."/>
        </authorList>
    </citation>
    <scope>NUCLEOTIDE SEQUENCE</scope>
    <source>
        <strain evidence="6">CBS 130266</strain>
    </source>
</reference>
<gene>
    <name evidence="6" type="ORF">EJ08DRAFT_673591</name>
</gene>
<sequence length="517" mass="57303">MLHSIYSVSVFCVFLSFDVRRSSTSSNCELACASIAESIPHAFFLRDEGVNTLWDSKQSDVIPACRVEPSNPEEVSIILKATIEEQCHFAIRGGGHSRISGSSNAEKGITVDLKTFNFIEIGKDKKTVRIGGGSVWGDVYRALEKERLMVVGGRVSDVGVGGLTLGGGISFFSNKRGWACDSVTAFEVVLPNTSVQIVTKDSNLDVYWALRGGGNSFGVVTAFHMELFERKPEIWRGMRMYTFDKIPELLAAQHKFVTEVQAQDPDAVAFFPYGYHQPYDLLMSMPTMVHGTHNSNETWPAAFDDFKAIEGIPDSTSIVHKPLSDCTDDVALMNPYGMRTIYQTITYKVSTEVDRKILEIYQEELQPIKSLEGAVPFIIFHPTPAGHTDPMKKNGGNPLGLAGLGPLMIMQTSWMWKNKADDEAFYESNRSIFERATAVAREAGVLVPYIYQNYAWESQDVFAGYGKENQARLKKIQSQIDPDGVFAGGEGLSKGYFKVNMKGKHGNTKAQQTKDEL</sequence>
<dbReference type="InterPro" id="IPR036318">
    <property type="entry name" value="FAD-bd_PCMH-like_sf"/>
</dbReference>
<dbReference type="PANTHER" id="PTHR42973:SF34">
    <property type="entry name" value="FAD BINDING DOMAIN PROTEIN (AFU_ORTHOLOGUE AFUA_3G02770)"/>
    <property type="match status" value="1"/>
</dbReference>
<dbReference type="SUPFAM" id="SSF56176">
    <property type="entry name" value="FAD-binding/transporter-associated domain-like"/>
    <property type="match status" value="1"/>
</dbReference>
<dbReference type="GO" id="GO:0016491">
    <property type="term" value="F:oxidoreductase activity"/>
    <property type="evidence" value="ECO:0007669"/>
    <property type="project" value="UniProtKB-KW"/>
</dbReference>
<dbReference type="Pfam" id="PF01565">
    <property type="entry name" value="FAD_binding_4"/>
    <property type="match status" value="1"/>
</dbReference>
<keyword evidence="4" id="KW-0560">Oxidoreductase</keyword>
<evidence type="ECO:0000313" key="7">
    <source>
        <dbReference type="Proteomes" id="UP000800235"/>
    </source>
</evidence>
<comment type="similarity">
    <text evidence="1">Belongs to the oxygen-dependent FAD-linked oxidoreductase family.</text>
</comment>
<proteinExistence type="inferred from homology"/>
<evidence type="ECO:0000256" key="4">
    <source>
        <dbReference type="ARBA" id="ARBA00023002"/>
    </source>
</evidence>
<dbReference type="InterPro" id="IPR050416">
    <property type="entry name" value="FAD-linked_Oxidoreductase"/>
</dbReference>
<keyword evidence="7" id="KW-1185">Reference proteome</keyword>
<organism evidence="6 7">
    <name type="scientific">Tothia fuscella</name>
    <dbReference type="NCBI Taxonomy" id="1048955"/>
    <lineage>
        <taxon>Eukaryota</taxon>
        <taxon>Fungi</taxon>
        <taxon>Dikarya</taxon>
        <taxon>Ascomycota</taxon>
        <taxon>Pezizomycotina</taxon>
        <taxon>Dothideomycetes</taxon>
        <taxon>Pleosporomycetidae</taxon>
        <taxon>Venturiales</taxon>
        <taxon>Cylindrosympodiaceae</taxon>
        <taxon>Tothia</taxon>
    </lineage>
</organism>
<dbReference type="AlphaFoldDB" id="A0A9P4TSY3"/>
<evidence type="ECO:0000256" key="1">
    <source>
        <dbReference type="ARBA" id="ARBA00005466"/>
    </source>
</evidence>
<protein>
    <submittedName>
        <fullName evidence="6">FAD-binding domain-containing protein</fullName>
    </submittedName>
</protein>